<dbReference type="EMBL" id="CAJPIZ010015500">
    <property type="protein sequence ID" value="CAG2115299.1"/>
    <property type="molecule type" value="Genomic_DNA"/>
</dbReference>
<proteinExistence type="predicted"/>
<protein>
    <submittedName>
        <fullName evidence="2">Uncharacterized protein</fullName>
    </submittedName>
</protein>
<evidence type="ECO:0000313" key="3">
    <source>
        <dbReference type="Proteomes" id="UP000759131"/>
    </source>
</evidence>
<dbReference type="EMBL" id="OC870075">
    <property type="protein sequence ID" value="CAD7634869.1"/>
    <property type="molecule type" value="Genomic_DNA"/>
</dbReference>
<dbReference type="AlphaFoldDB" id="A0A7R9L4K9"/>
<feature type="compositionally biased region" description="Low complexity" evidence="1">
    <location>
        <begin position="53"/>
        <end position="64"/>
    </location>
</feature>
<keyword evidence="3" id="KW-1185">Reference proteome</keyword>
<organism evidence="2">
    <name type="scientific">Medioppia subpectinata</name>
    <dbReference type="NCBI Taxonomy" id="1979941"/>
    <lineage>
        <taxon>Eukaryota</taxon>
        <taxon>Metazoa</taxon>
        <taxon>Ecdysozoa</taxon>
        <taxon>Arthropoda</taxon>
        <taxon>Chelicerata</taxon>
        <taxon>Arachnida</taxon>
        <taxon>Acari</taxon>
        <taxon>Acariformes</taxon>
        <taxon>Sarcoptiformes</taxon>
        <taxon>Oribatida</taxon>
        <taxon>Brachypylina</taxon>
        <taxon>Oppioidea</taxon>
        <taxon>Oppiidae</taxon>
        <taxon>Medioppia</taxon>
    </lineage>
</organism>
<feature type="non-terminal residue" evidence="2">
    <location>
        <position position="184"/>
    </location>
</feature>
<evidence type="ECO:0000313" key="2">
    <source>
        <dbReference type="EMBL" id="CAD7634869.1"/>
    </source>
</evidence>
<name>A0A7R9L4K9_9ACAR</name>
<dbReference type="Proteomes" id="UP000759131">
    <property type="component" value="Unassembled WGS sequence"/>
</dbReference>
<gene>
    <name evidence="2" type="ORF">OSB1V03_LOCUS15263</name>
</gene>
<feature type="region of interest" description="Disordered" evidence="1">
    <location>
        <begin position="40"/>
        <end position="99"/>
    </location>
</feature>
<accession>A0A7R9L4K9</accession>
<evidence type="ECO:0000256" key="1">
    <source>
        <dbReference type="SAM" id="MobiDB-lite"/>
    </source>
</evidence>
<sequence>MALFGCNVSPGCQGLRVIGELEHLGSDVIKDAESALKEATTDVTHPMLPTIESSGSGSSFSGSGPTQSPTKSTPDRLSTTESSPVDNLKSNPVSNPDAQQSVLGDLWNLGGGLLRGVGQLANTTVQGVGSTVNTTITDITQPYSSPKTWIEKLYVWEQQSVLAQIPFTHQLCMKVLDFIQSADQ</sequence>
<reference evidence="2" key="1">
    <citation type="submission" date="2020-11" db="EMBL/GenBank/DDBJ databases">
        <authorList>
            <person name="Tran Van P."/>
        </authorList>
    </citation>
    <scope>NUCLEOTIDE SEQUENCE</scope>
</reference>
<feature type="compositionally biased region" description="Polar residues" evidence="1">
    <location>
        <begin position="65"/>
        <end position="99"/>
    </location>
</feature>